<keyword evidence="9" id="KW-0833">Ubl conjugation pathway</keyword>
<evidence type="ECO:0000256" key="10">
    <source>
        <dbReference type="ARBA" id="ARBA00022833"/>
    </source>
</evidence>
<evidence type="ECO:0000256" key="8">
    <source>
        <dbReference type="ARBA" id="ARBA00022771"/>
    </source>
</evidence>
<dbReference type="SMART" id="SM00184">
    <property type="entry name" value="RING"/>
    <property type="match status" value="1"/>
</dbReference>
<keyword evidence="6 14" id="KW-0812">Transmembrane</keyword>
<dbReference type="RefSeq" id="XP_044320530.1">
    <property type="nucleotide sequence ID" value="XM_044464595.1"/>
</dbReference>
<reference evidence="16" key="2">
    <citation type="submission" date="2018-10" db="UniProtKB">
        <authorList>
            <consortium name="EnsemblPlants"/>
        </authorList>
    </citation>
    <scope>IDENTIFICATION</scope>
</reference>
<evidence type="ECO:0000256" key="4">
    <source>
        <dbReference type="ARBA" id="ARBA00012483"/>
    </source>
</evidence>
<evidence type="ECO:0000256" key="13">
    <source>
        <dbReference type="PROSITE-ProRule" id="PRU00175"/>
    </source>
</evidence>
<evidence type="ECO:0000256" key="14">
    <source>
        <dbReference type="SAM" id="Phobius"/>
    </source>
</evidence>
<dbReference type="EnsemblPlants" id="TraesCS2B02G477500.1">
    <property type="protein sequence ID" value="TraesCS2B02G477500.1.cds1"/>
    <property type="gene ID" value="TraesCS2B02G477500"/>
</dbReference>
<comment type="pathway">
    <text evidence="3">Protein modification; protein ubiquitination.</text>
</comment>
<dbReference type="Gramene" id="TraesPARA_EIv1.0_0504120.1">
    <property type="protein sequence ID" value="TraesPARA_EIv1.0_0504120.1.CDS1"/>
    <property type="gene ID" value="TraesPARA_EIv1.0_0504120"/>
</dbReference>
<evidence type="ECO:0000256" key="9">
    <source>
        <dbReference type="ARBA" id="ARBA00022786"/>
    </source>
</evidence>
<dbReference type="EC" id="2.3.2.27" evidence="4"/>
<evidence type="ECO:0000256" key="7">
    <source>
        <dbReference type="ARBA" id="ARBA00022723"/>
    </source>
</evidence>
<dbReference type="Gramene" id="TraesCAD_scaffold_031634_01G000100.1">
    <property type="protein sequence ID" value="TraesCAD_scaffold_031634_01G000100.1"/>
    <property type="gene ID" value="TraesCAD_scaffold_031634_01G000100"/>
</dbReference>
<feature type="transmembrane region" description="Helical" evidence="14">
    <location>
        <begin position="28"/>
        <end position="51"/>
    </location>
</feature>
<dbReference type="Gramene" id="TraesWEE_scaffold_030297_01G000100.1">
    <property type="protein sequence ID" value="TraesWEE_scaffold_030297_01G000100.1"/>
    <property type="gene ID" value="TraesWEE_scaffold_030297_01G000100"/>
</dbReference>
<evidence type="ECO:0000313" key="16">
    <source>
        <dbReference type="EnsemblPlants" id="TraesCS2B02G477500.1.cds1"/>
    </source>
</evidence>
<keyword evidence="5" id="KW-0808">Transferase</keyword>
<protein>
    <recommendedName>
        <fullName evidence="4">RING-type E3 ubiquitin transferase</fullName>
        <ecNumber evidence="4">2.3.2.27</ecNumber>
    </recommendedName>
</protein>
<evidence type="ECO:0000256" key="5">
    <source>
        <dbReference type="ARBA" id="ARBA00022679"/>
    </source>
</evidence>
<keyword evidence="17" id="KW-1185">Reference proteome</keyword>
<dbReference type="GO" id="GO:0016020">
    <property type="term" value="C:membrane"/>
    <property type="evidence" value="ECO:0007669"/>
    <property type="project" value="UniProtKB-SubCell"/>
</dbReference>
<evidence type="ECO:0000256" key="6">
    <source>
        <dbReference type="ARBA" id="ARBA00022692"/>
    </source>
</evidence>
<keyword evidence="12 14" id="KW-0472">Membrane</keyword>
<dbReference type="STRING" id="4565.A0A3B6CCT5"/>
<dbReference type="SMART" id="SM01197">
    <property type="entry name" value="FANCL_C"/>
    <property type="match status" value="1"/>
</dbReference>
<dbReference type="Gramene" id="TraesMAC2B03G01023010.1">
    <property type="protein sequence ID" value="TraesMAC2B03G01023010.1.CDS1"/>
    <property type="gene ID" value="TraesMAC2B03G01023010"/>
</dbReference>
<evidence type="ECO:0000256" key="1">
    <source>
        <dbReference type="ARBA" id="ARBA00000900"/>
    </source>
</evidence>
<dbReference type="Gramene" id="TraesARI2B03G01040680.1">
    <property type="protein sequence ID" value="TraesARI2B03G01040680.1.CDS1"/>
    <property type="gene ID" value="TraesARI2B03G01040680"/>
</dbReference>
<dbReference type="PANTHER" id="PTHR45798:SF46">
    <property type="entry name" value="RING ZINC FINGER DOMAIN SUPERFAMILY PROTEIN-RELATED"/>
    <property type="match status" value="1"/>
</dbReference>
<proteinExistence type="predicted"/>
<sequence>MAARRFLQAAAEGVSTPGARIIADDRDIVIILASLLCALITVLGIGLVARWCACGGAEARARAAANRGVKKSVLRAIPTVAYVSADAGKGKGKEEEAAAAPECAICLAEFEDGEAMRVLPQCGHAFHAACVDKWLRGHSSCPSCRRILAVHLPAGQRCQRCGARPDPATWKPPGQYGEMPPFLP</sequence>
<evidence type="ECO:0000259" key="15">
    <source>
        <dbReference type="PROSITE" id="PS50089"/>
    </source>
</evidence>
<comment type="catalytic activity">
    <reaction evidence="1">
        <text>S-ubiquitinyl-[E2 ubiquitin-conjugating enzyme]-L-cysteine + [acceptor protein]-L-lysine = [E2 ubiquitin-conjugating enzyme]-L-cysteine + N(6)-ubiquitinyl-[acceptor protein]-L-lysine.</text>
        <dbReference type="EC" id="2.3.2.27"/>
    </reaction>
</comment>
<gene>
    <name evidence="16" type="primary">LOC123042069</name>
</gene>
<dbReference type="Gramene" id="TraesJAG2B03G01025000.1">
    <property type="protein sequence ID" value="TraesJAG2B03G01025000.1.CDS1"/>
    <property type="gene ID" value="TraesJAG2B03G01025000"/>
</dbReference>
<dbReference type="CDD" id="cd16461">
    <property type="entry name" value="RING-H2_EL5-like"/>
    <property type="match status" value="1"/>
</dbReference>
<dbReference type="Gramene" id="TraesSTA2B03G01020490.1">
    <property type="protein sequence ID" value="TraesSTA2B03G01020490.1.CDS1"/>
    <property type="gene ID" value="TraesSTA2B03G01020490"/>
</dbReference>
<name>A0A3B6CCT5_WHEAT</name>
<evidence type="ECO:0000256" key="11">
    <source>
        <dbReference type="ARBA" id="ARBA00022989"/>
    </source>
</evidence>
<comment type="subcellular location">
    <subcellularLocation>
        <location evidence="2">Membrane</location>
        <topology evidence="2">Single-pass membrane protein</topology>
    </subcellularLocation>
</comment>
<dbReference type="OrthoDB" id="8062037at2759"/>
<dbReference type="Gramene" id="TraesKAR2B01G0450430.1">
    <property type="protein sequence ID" value="cds.TraesKAR2B01G0450430.1"/>
    <property type="gene ID" value="TraesKAR2B01G0450430"/>
</dbReference>
<evidence type="ECO:0000313" key="17">
    <source>
        <dbReference type="Proteomes" id="UP000019116"/>
    </source>
</evidence>
<dbReference type="OMA" id="ATWKPPG"/>
<evidence type="ECO:0000256" key="12">
    <source>
        <dbReference type="ARBA" id="ARBA00023136"/>
    </source>
</evidence>
<dbReference type="FunFam" id="3.30.40.10:FF:000187">
    <property type="entry name" value="E3 ubiquitin-protein ligase ATL6"/>
    <property type="match status" value="1"/>
</dbReference>
<dbReference type="PANTHER" id="PTHR45798">
    <property type="entry name" value="RING-H2 FINGER PROTEIN ATL61-RELATED-RELATED"/>
    <property type="match status" value="1"/>
</dbReference>
<dbReference type="GeneID" id="123042069"/>
<dbReference type="Gramene" id="TraesCS2B03G1205900.1">
    <property type="protein sequence ID" value="TraesCS2B03G1205900.1.CDS1"/>
    <property type="gene ID" value="TraesCS2B03G1205900"/>
</dbReference>
<dbReference type="SUPFAM" id="SSF57850">
    <property type="entry name" value="RING/U-box"/>
    <property type="match status" value="1"/>
</dbReference>
<dbReference type="SMR" id="A0A3B6CCT5"/>
<dbReference type="GO" id="GO:0008270">
    <property type="term" value="F:zinc ion binding"/>
    <property type="evidence" value="ECO:0007669"/>
    <property type="project" value="UniProtKB-KW"/>
</dbReference>
<dbReference type="Gramene" id="TraesLDM2B03G01026340.1">
    <property type="protein sequence ID" value="TraesLDM2B03G01026340.1.CDS1"/>
    <property type="gene ID" value="TraesLDM2B03G01026340"/>
</dbReference>
<dbReference type="InterPro" id="IPR013083">
    <property type="entry name" value="Znf_RING/FYVE/PHD"/>
</dbReference>
<dbReference type="Gramene" id="TraesCS2B02G477500.1">
    <property type="protein sequence ID" value="TraesCS2B02G477500.1.cds1"/>
    <property type="gene ID" value="TraesCS2B02G477500"/>
</dbReference>
<dbReference type="InterPro" id="IPR001841">
    <property type="entry name" value="Znf_RING"/>
</dbReference>
<keyword evidence="8 13" id="KW-0863">Zinc-finger</keyword>
<reference evidence="16" key="1">
    <citation type="submission" date="2018-08" db="EMBL/GenBank/DDBJ databases">
        <authorList>
            <person name="Rossello M."/>
        </authorList>
    </citation>
    <scope>NUCLEOTIDE SEQUENCE [LARGE SCALE GENOMIC DNA]</scope>
    <source>
        <strain evidence="16">cv. Chinese Spring</strain>
    </source>
</reference>
<dbReference type="Pfam" id="PF13639">
    <property type="entry name" value="zf-RING_2"/>
    <property type="match status" value="1"/>
</dbReference>
<dbReference type="Gramene" id="TraesSYM2B03G01041160.1">
    <property type="protein sequence ID" value="TraesSYM2B03G01041160.1.CDS1"/>
    <property type="gene ID" value="TraesSYM2B03G01041160"/>
</dbReference>
<dbReference type="AlphaFoldDB" id="A0A3B6CCT5"/>
<evidence type="ECO:0000256" key="2">
    <source>
        <dbReference type="ARBA" id="ARBA00004167"/>
    </source>
</evidence>
<dbReference type="PROSITE" id="PS50089">
    <property type="entry name" value="ZF_RING_2"/>
    <property type="match status" value="1"/>
</dbReference>
<dbReference type="GO" id="GO:0061630">
    <property type="term" value="F:ubiquitin protein ligase activity"/>
    <property type="evidence" value="ECO:0000318"/>
    <property type="project" value="GO_Central"/>
</dbReference>
<dbReference type="Gramene" id="TraesROB_scaffold_032693_01G000100.1">
    <property type="protein sequence ID" value="TraesROB_scaffold_032693_01G000100.1"/>
    <property type="gene ID" value="TraesROB_scaffold_032693_01G000100"/>
</dbReference>
<evidence type="ECO:0000256" key="3">
    <source>
        <dbReference type="ARBA" id="ARBA00004906"/>
    </source>
</evidence>
<dbReference type="Gramene" id="TraesCLE_scaffold_021999_01G000100.1">
    <property type="protein sequence ID" value="TraesCLE_scaffold_021999_01G000100.1"/>
    <property type="gene ID" value="TraesCLE_scaffold_021999_01G000100"/>
</dbReference>
<dbReference type="Gramene" id="TraesNOR2B03G01039750.1">
    <property type="protein sequence ID" value="TraesNOR2B03G01039750.1.CDS1"/>
    <property type="gene ID" value="TraesNOR2B03G01039750"/>
</dbReference>
<keyword evidence="7" id="KW-0479">Metal-binding</keyword>
<dbReference type="PaxDb" id="4565-Traes_2BL_4540BA60B.1"/>
<feature type="domain" description="RING-type" evidence="15">
    <location>
        <begin position="103"/>
        <end position="145"/>
    </location>
</feature>
<accession>A0A3B6CCT5</accession>
<organism evidence="16">
    <name type="scientific">Triticum aestivum</name>
    <name type="common">Wheat</name>
    <dbReference type="NCBI Taxonomy" id="4565"/>
    <lineage>
        <taxon>Eukaryota</taxon>
        <taxon>Viridiplantae</taxon>
        <taxon>Streptophyta</taxon>
        <taxon>Embryophyta</taxon>
        <taxon>Tracheophyta</taxon>
        <taxon>Spermatophyta</taxon>
        <taxon>Magnoliopsida</taxon>
        <taxon>Liliopsida</taxon>
        <taxon>Poales</taxon>
        <taxon>Poaceae</taxon>
        <taxon>BOP clade</taxon>
        <taxon>Pooideae</taxon>
        <taxon>Triticodae</taxon>
        <taxon>Triticeae</taxon>
        <taxon>Triticinae</taxon>
        <taxon>Triticum</taxon>
    </lineage>
</organism>
<keyword evidence="10" id="KW-0862">Zinc</keyword>
<dbReference type="InterPro" id="IPR052788">
    <property type="entry name" value="RING-type_E3_ligase_ATL"/>
</dbReference>
<dbReference type="Gene3D" id="3.30.40.10">
    <property type="entry name" value="Zinc/RING finger domain, C3HC4 (zinc finger)"/>
    <property type="match status" value="1"/>
</dbReference>
<dbReference type="Proteomes" id="UP000019116">
    <property type="component" value="Chromosome 2B"/>
</dbReference>
<keyword evidence="11 14" id="KW-1133">Transmembrane helix</keyword>